<proteinExistence type="predicted"/>
<reference evidence="2 3" key="1">
    <citation type="journal article" date="2019" name="Int. J. Syst. Evol. Microbiol.">
        <title>The Global Catalogue of Microorganisms (GCM) 10K type strain sequencing project: providing services to taxonomists for standard genome sequencing and annotation.</title>
        <authorList>
            <consortium name="The Broad Institute Genomics Platform"/>
            <consortium name="The Broad Institute Genome Sequencing Center for Infectious Disease"/>
            <person name="Wu L."/>
            <person name="Ma J."/>
        </authorList>
    </citation>
    <scope>NUCLEOTIDE SEQUENCE [LARGE SCALE GENOMIC DNA]</scope>
    <source>
        <strain evidence="2 3">JCM 12398</strain>
    </source>
</reference>
<protein>
    <submittedName>
        <fullName evidence="2">Uncharacterized protein</fullName>
    </submittedName>
</protein>
<organism evidence="2 3">
    <name type="scientific">Agrococcus citreus</name>
    <dbReference type="NCBI Taxonomy" id="84643"/>
    <lineage>
        <taxon>Bacteria</taxon>
        <taxon>Bacillati</taxon>
        <taxon>Actinomycetota</taxon>
        <taxon>Actinomycetes</taxon>
        <taxon>Micrococcales</taxon>
        <taxon>Microbacteriaceae</taxon>
        <taxon>Agrococcus</taxon>
    </lineage>
</organism>
<gene>
    <name evidence="2" type="ORF">GCM10009640_11570</name>
</gene>
<name>A0ABN1YRU4_9MICO</name>
<feature type="region of interest" description="Disordered" evidence="1">
    <location>
        <begin position="1"/>
        <end position="93"/>
    </location>
</feature>
<comment type="caution">
    <text evidence="2">The sequence shown here is derived from an EMBL/GenBank/DDBJ whole genome shotgun (WGS) entry which is preliminary data.</text>
</comment>
<dbReference type="Proteomes" id="UP001501266">
    <property type="component" value="Unassembled WGS sequence"/>
</dbReference>
<feature type="compositionally biased region" description="Low complexity" evidence="1">
    <location>
        <begin position="19"/>
        <end position="38"/>
    </location>
</feature>
<keyword evidence="3" id="KW-1185">Reference proteome</keyword>
<evidence type="ECO:0000313" key="3">
    <source>
        <dbReference type="Proteomes" id="UP001501266"/>
    </source>
</evidence>
<evidence type="ECO:0000313" key="2">
    <source>
        <dbReference type="EMBL" id="GAA1421146.1"/>
    </source>
</evidence>
<dbReference type="EMBL" id="BAAAKK010000003">
    <property type="protein sequence ID" value="GAA1421146.1"/>
    <property type="molecule type" value="Genomic_DNA"/>
</dbReference>
<dbReference type="RefSeq" id="WP_343918325.1">
    <property type="nucleotide sequence ID" value="NZ_BAAAKK010000003.1"/>
</dbReference>
<evidence type="ECO:0000256" key="1">
    <source>
        <dbReference type="SAM" id="MobiDB-lite"/>
    </source>
</evidence>
<accession>A0ABN1YRU4</accession>
<sequence length="93" mass="9669">MSGERPEPVEGAEPEAGEAAESAGAEAEAAAAEPGGAEADADEPTPAPLVIRRRGRRVSTEPAPGYTGEPAQEPKQSSENDDRLRQDVPPHWG</sequence>
<feature type="compositionally biased region" description="Basic and acidic residues" evidence="1">
    <location>
        <begin position="76"/>
        <end position="93"/>
    </location>
</feature>